<dbReference type="InterPro" id="IPR003593">
    <property type="entry name" value="AAA+_ATPase"/>
</dbReference>
<dbReference type="Gene3D" id="1.10.287.380">
    <property type="entry name" value="Valyl-tRNA synthetase, C-terminal domain"/>
    <property type="match status" value="1"/>
</dbReference>
<dbReference type="InterPro" id="IPR032781">
    <property type="entry name" value="ABC_tran_Xtn"/>
</dbReference>
<dbReference type="InterPro" id="IPR032524">
    <property type="entry name" value="ABC_tran_C"/>
</dbReference>
<dbReference type="PROSITE" id="PS50893">
    <property type="entry name" value="ABC_TRANSPORTER_2"/>
    <property type="match status" value="2"/>
</dbReference>
<proteinExistence type="predicted"/>
<feature type="domain" description="ABC transporter" evidence="4">
    <location>
        <begin position="4"/>
        <end position="263"/>
    </location>
</feature>
<accession>A0ABW4KQL4</accession>
<keyword evidence="1" id="KW-0547">Nucleotide-binding</keyword>
<feature type="region of interest" description="Disordered" evidence="3">
    <location>
        <begin position="554"/>
        <end position="578"/>
    </location>
</feature>
<comment type="caution">
    <text evidence="5">The sequence shown here is derived from an EMBL/GenBank/DDBJ whole genome shotgun (WGS) entry which is preliminary data.</text>
</comment>
<dbReference type="Gene3D" id="3.40.50.300">
    <property type="entry name" value="P-loop containing nucleotide triphosphate hydrolases"/>
    <property type="match status" value="2"/>
</dbReference>
<sequence>MLLLQVQQITKYFGADLILSNIKLELHDKDRTALVGRNGAGKSTLLKIISGELSYDSGQMVKPKDTSIGYLSQHTGLESDLTIWEEMLSVFKNVREMEQQLRNIELQLADPANYEQEGAYDRLLSEYDRLQETFKEMGGYQYESDIRSVLHGFRFFEEDYDTCIATLSGGQKTRLALAKLLLTQPDLLILDEPTNHLDIETMAWLEKYLQNYPGALLLVSHDRYFLDQIVTQVYELSRQEISVYHGNYSKYLEQKAEKYERERKLYEKQQGEIAKLEDFIQRNLARASTTKRAQSRRKQLERMTIMDRPAGDEKSASFSFSIDKQSGNDVLSLENAVIGYNGEPLAKGILLKLSRGDSIALVGPNGVGKSTLLKTITKKLPLLSGDIRYGSNVQIGYYDQEQADLSSNKTVLQELWDHYPLKNEKDIRTVLGNFLFSGDDVLKTVSSLSGGEKARLALARLMLQNANLLILDEPTNHLDLDSKEVLENALVDYPGTILFVSHDRYFINRIATKVVELSTEATVEYLGDYDYYVEKKEEMAELARLAQKKEAKTRKTATSFVNKPSYQQEKERKKLERQRKRRISELEEQVTQLEMTLAEKEDLLCQPEIYEDHEKSLEIHTEVEKVKSEIDQLMEEWTELLEESDA</sequence>
<dbReference type="InterPro" id="IPR027417">
    <property type="entry name" value="P-loop_NTPase"/>
</dbReference>
<feature type="domain" description="ABC transporter" evidence="4">
    <location>
        <begin position="331"/>
        <end position="545"/>
    </location>
</feature>
<dbReference type="CDD" id="cd03221">
    <property type="entry name" value="ABCF_EF-3"/>
    <property type="match status" value="2"/>
</dbReference>
<feature type="compositionally biased region" description="Polar residues" evidence="3">
    <location>
        <begin position="556"/>
        <end position="566"/>
    </location>
</feature>
<reference evidence="6" key="1">
    <citation type="journal article" date="2019" name="Int. J. Syst. Evol. Microbiol.">
        <title>The Global Catalogue of Microorganisms (GCM) 10K type strain sequencing project: providing services to taxonomists for standard genome sequencing and annotation.</title>
        <authorList>
            <consortium name="The Broad Institute Genomics Platform"/>
            <consortium name="The Broad Institute Genome Sequencing Center for Infectious Disease"/>
            <person name="Wu L."/>
            <person name="Ma J."/>
        </authorList>
    </citation>
    <scope>NUCLEOTIDE SEQUENCE [LARGE SCALE GENOMIC DNA]</scope>
    <source>
        <strain evidence="6">CGMCC 1.12295</strain>
    </source>
</reference>
<dbReference type="Proteomes" id="UP001597301">
    <property type="component" value="Unassembled WGS sequence"/>
</dbReference>
<organism evidence="5 6">
    <name type="scientific">Siminovitchia sediminis</name>
    <dbReference type="NCBI Taxonomy" id="1274353"/>
    <lineage>
        <taxon>Bacteria</taxon>
        <taxon>Bacillati</taxon>
        <taxon>Bacillota</taxon>
        <taxon>Bacilli</taxon>
        <taxon>Bacillales</taxon>
        <taxon>Bacillaceae</taxon>
        <taxon>Siminovitchia</taxon>
    </lineage>
</organism>
<evidence type="ECO:0000259" key="4">
    <source>
        <dbReference type="PROSITE" id="PS50893"/>
    </source>
</evidence>
<dbReference type="EMBL" id="JBHUEO010000104">
    <property type="protein sequence ID" value="MFD1708535.1"/>
    <property type="molecule type" value="Genomic_DNA"/>
</dbReference>
<evidence type="ECO:0000313" key="5">
    <source>
        <dbReference type="EMBL" id="MFD1708535.1"/>
    </source>
</evidence>
<evidence type="ECO:0000256" key="3">
    <source>
        <dbReference type="SAM" id="MobiDB-lite"/>
    </source>
</evidence>
<dbReference type="InterPro" id="IPR037118">
    <property type="entry name" value="Val-tRNA_synth_C_sf"/>
</dbReference>
<keyword evidence="2 5" id="KW-0067">ATP-binding</keyword>
<dbReference type="InterPro" id="IPR051309">
    <property type="entry name" value="ABCF_ATPase"/>
</dbReference>
<gene>
    <name evidence="5" type="ORF">ACFSCZ_17825</name>
</gene>
<evidence type="ECO:0000313" key="6">
    <source>
        <dbReference type="Proteomes" id="UP001597301"/>
    </source>
</evidence>
<name>A0ABW4KQL4_9BACI</name>
<dbReference type="InterPro" id="IPR017871">
    <property type="entry name" value="ABC_transporter-like_CS"/>
</dbReference>
<evidence type="ECO:0000256" key="1">
    <source>
        <dbReference type="ARBA" id="ARBA00022741"/>
    </source>
</evidence>
<dbReference type="Pfam" id="PF12848">
    <property type="entry name" value="ABC_tran_Xtn"/>
    <property type="match status" value="1"/>
</dbReference>
<dbReference type="PANTHER" id="PTHR42855:SF2">
    <property type="entry name" value="DRUG RESISTANCE ABC TRANSPORTER,ATP-BINDING PROTEIN"/>
    <property type="match status" value="1"/>
</dbReference>
<dbReference type="RefSeq" id="WP_380775864.1">
    <property type="nucleotide sequence ID" value="NZ_JBHUEO010000104.1"/>
</dbReference>
<dbReference type="SMART" id="SM00382">
    <property type="entry name" value="AAA"/>
    <property type="match status" value="2"/>
</dbReference>
<dbReference type="InterPro" id="IPR003439">
    <property type="entry name" value="ABC_transporter-like_ATP-bd"/>
</dbReference>
<dbReference type="Pfam" id="PF00005">
    <property type="entry name" value="ABC_tran"/>
    <property type="match status" value="2"/>
</dbReference>
<dbReference type="GO" id="GO:0005524">
    <property type="term" value="F:ATP binding"/>
    <property type="evidence" value="ECO:0007669"/>
    <property type="project" value="UniProtKB-KW"/>
</dbReference>
<keyword evidence="6" id="KW-1185">Reference proteome</keyword>
<dbReference type="Pfam" id="PF16326">
    <property type="entry name" value="ABC_tran_CTD"/>
    <property type="match status" value="1"/>
</dbReference>
<dbReference type="PROSITE" id="PS00211">
    <property type="entry name" value="ABC_TRANSPORTER_1"/>
    <property type="match status" value="2"/>
</dbReference>
<dbReference type="PANTHER" id="PTHR42855">
    <property type="entry name" value="ABC TRANSPORTER ATP-BINDING SUBUNIT"/>
    <property type="match status" value="1"/>
</dbReference>
<dbReference type="SUPFAM" id="SSF52540">
    <property type="entry name" value="P-loop containing nucleoside triphosphate hydrolases"/>
    <property type="match status" value="2"/>
</dbReference>
<evidence type="ECO:0000256" key="2">
    <source>
        <dbReference type="ARBA" id="ARBA00022840"/>
    </source>
</evidence>
<protein>
    <submittedName>
        <fullName evidence="5">ABC-F family ATP-binding cassette domain-containing protein</fullName>
    </submittedName>
</protein>